<evidence type="ECO:0000313" key="3">
    <source>
        <dbReference type="Proteomes" id="UP000676310"/>
    </source>
</evidence>
<proteinExistence type="predicted"/>
<dbReference type="GeneID" id="67010584"/>
<evidence type="ECO:0000313" key="2">
    <source>
        <dbReference type="EMBL" id="CAG5183096.1"/>
    </source>
</evidence>
<name>A0A8J2N4N4_9PLEO</name>
<feature type="region of interest" description="Disordered" evidence="1">
    <location>
        <begin position="137"/>
        <end position="156"/>
    </location>
</feature>
<feature type="region of interest" description="Disordered" evidence="1">
    <location>
        <begin position="75"/>
        <end position="117"/>
    </location>
</feature>
<evidence type="ECO:0000256" key="1">
    <source>
        <dbReference type="SAM" id="MobiDB-lite"/>
    </source>
</evidence>
<dbReference type="OrthoDB" id="4851849at2759"/>
<dbReference type="AlphaFoldDB" id="A0A8J2N4N4"/>
<comment type="caution">
    <text evidence="2">The sequence shown here is derived from an EMBL/GenBank/DDBJ whole genome shotgun (WGS) entry which is preliminary data.</text>
</comment>
<organism evidence="2 3">
    <name type="scientific">Alternaria atra</name>
    <dbReference type="NCBI Taxonomy" id="119953"/>
    <lineage>
        <taxon>Eukaryota</taxon>
        <taxon>Fungi</taxon>
        <taxon>Dikarya</taxon>
        <taxon>Ascomycota</taxon>
        <taxon>Pezizomycotina</taxon>
        <taxon>Dothideomycetes</taxon>
        <taxon>Pleosporomycetidae</taxon>
        <taxon>Pleosporales</taxon>
        <taxon>Pleosporineae</taxon>
        <taxon>Pleosporaceae</taxon>
        <taxon>Alternaria</taxon>
        <taxon>Alternaria sect. Ulocladioides</taxon>
    </lineage>
</organism>
<keyword evidence="3" id="KW-1185">Reference proteome</keyword>
<feature type="compositionally biased region" description="Basic and acidic residues" evidence="1">
    <location>
        <begin position="96"/>
        <end position="110"/>
    </location>
</feature>
<reference evidence="2" key="1">
    <citation type="submission" date="2021-05" db="EMBL/GenBank/DDBJ databases">
        <authorList>
            <person name="Stam R."/>
        </authorList>
    </citation>
    <scope>NUCLEOTIDE SEQUENCE</scope>
    <source>
        <strain evidence="2">CS162</strain>
    </source>
</reference>
<protein>
    <submittedName>
        <fullName evidence="2">Uncharacterized protein</fullName>
    </submittedName>
</protein>
<sequence length="218" mass="23888">MHTPRYHGRLYPGWRLPSMPDFNDLDLRLNSALEDQIKDSLKILLSRQKKTIYPDPNESTLLTLPLPTSTLRTSALAEATEREEASAKNSSANDIARLREHSTSPRDRKSVSLSERIQGVPSVLGSRSAVTAEEDGLPKMGLSDQPATQLSARCSPRTTRHKVTTCDIAELIQGVTQASSIVVAHEPQCHTAGALEIYIEYTAEMAAPGANRNDSEIV</sequence>
<dbReference type="EMBL" id="CAJRGZ010000028">
    <property type="protein sequence ID" value="CAG5183096.1"/>
    <property type="molecule type" value="Genomic_DNA"/>
</dbReference>
<accession>A0A8J2N4N4</accession>
<gene>
    <name evidence="2" type="ORF">ALTATR162_LOCUS10424</name>
</gene>
<dbReference type="Proteomes" id="UP000676310">
    <property type="component" value="Unassembled WGS sequence"/>
</dbReference>
<dbReference type="RefSeq" id="XP_043173995.1">
    <property type="nucleotide sequence ID" value="XM_043318060.1"/>
</dbReference>